<dbReference type="OrthoDB" id="4178446at2"/>
<dbReference type="STRING" id="65499.SAMN04488000_110242"/>
<reference evidence="2" key="1">
    <citation type="submission" date="2016-10" db="EMBL/GenBank/DDBJ databases">
        <authorList>
            <person name="Varghese N."/>
            <person name="Submissions S."/>
        </authorList>
    </citation>
    <scope>NUCLEOTIDE SEQUENCE [LARGE SCALE GENOMIC DNA]</scope>
    <source>
        <strain evidence="2">DSM 44437</strain>
    </source>
</reference>
<evidence type="ECO:0000313" key="2">
    <source>
        <dbReference type="Proteomes" id="UP000199503"/>
    </source>
</evidence>
<proteinExistence type="predicted"/>
<evidence type="ECO:0008006" key="3">
    <source>
        <dbReference type="Google" id="ProtNLM"/>
    </source>
</evidence>
<accession>A0A1H9QUR2</accession>
<dbReference type="EMBL" id="FOFV01000010">
    <property type="protein sequence ID" value="SER63589.1"/>
    <property type="molecule type" value="Genomic_DNA"/>
</dbReference>
<organism evidence="1 2">
    <name type="scientific">Lentzea albida</name>
    <dbReference type="NCBI Taxonomy" id="65499"/>
    <lineage>
        <taxon>Bacteria</taxon>
        <taxon>Bacillati</taxon>
        <taxon>Actinomycetota</taxon>
        <taxon>Actinomycetes</taxon>
        <taxon>Pseudonocardiales</taxon>
        <taxon>Pseudonocardiaceae</taxon>
        <taxon>Lentzea</taxon>
    </lineage>
</organism>
<sequence>MGLPDSELEAPSPAGRMGKAAEYLVAATCILASRGRLNVATQLIDDEGIDLLFSSADAVTSLAVQVKARMSTSKRVKSETFMAFVRTQTFRPRPSLDMLFVAIDVDRGAIIAAWLVPSTVFAEEATESVTQGRYRFYASLKEGGRDRWQTYRLAPEELAPRLLARLRELDDRTI</sequence>
<gene>
    <name evidence="1" type="ORF">SAMN04488000_110242</name>
</gene>
<name>A0A1H9QUR2_9PSEU</name>
<dbReference type="Proteomes" id="UP000199503">
    <property type="component" value="Unassembled WGS sequence"/>
</dbReference>
<keyword evidence="2" id="KW-1185">Reference proteome</keyword>
<dbReference type="RefSeq" id="WP_089920140.1">
    <property type="nucleotide sequence ID" value="NZ_FOFV01000010.1"/>
</dbReference>
<evidence type="ECO:0000313" key="1">
    <source>
        <dbReference type="EMBL" id="SER63589.1"/>
    </source>
</evidence>
<protein>
    <recommendedName>
        <fullName evidence="3">DUF4365 domain-containing protein</fullName>
    </recommendedName>
</protein>
<dbReference type="AlphaFoldDB" id="A0A1H9QUR2"/>